<feature type="domain" description="Receptor ligand binding region" evidence="8">
    <location>
        <begin position="76"/>
        <end position="217"/>
    </location>
</feature>
<evidence type="ECO:0000256" key="7">
    <source>
        <dbReference type="SAM" id="SignalP"/>
    </source>
</evidence>
<dbReference type="InParanoid" id="A0A7M7MZX1"/>
<dbReference type="RefSeq" id="XP_030828911.1">
    <property type="nucleotide sequence ID" value="XM_030973051.1"/>
</dbReference>
<accession>A0A7M7MZX1</accession>
<dbReference type="OrthoDB" id="5984008at2759"/>
<evidence type="ECO:0000256" key="2">
    <source>
        <dbReference type="ARBA" id="ARBA00022692"/>
    </source>
</evidence>
<dbReference type="GO" id="GO:0016020">
    <property type="term" value="C:membrane"/>
    <property type="evidence" value="ECO:0007669"/>
    <property type="project" value="UniProtKB-SubCell"/>
</dbReference>
<evidence type="ECO:0000313" key="10">
    <source>
        <dbReference type="Proteomes" id="UP000007110"/>
    </source>
</evidence>
<dbReference type="GeneID" id="115919392"/>
<evidence type="ECO:0000259" key="8">
    <source>
        <dbReference type="Pfam" id="PF01094"/>
    </source>
</evidence>
<dbReference type="CDD" id="cd06350">
    <property type="entry name" value="PBP1_GPCR_family_C-like"/>
    <property type="match status" value="1"/>
</dbReference>
<organism evidence="9 10">
    <name type="scientific">Strongylocentrotus purpuratus</name>
    <name type="common">Purple sea urchin</name>
    <dbReference type="NCBI Taxonomy" id="7668"/>
    <lineage>
        <taxon>Eukaryota</taxon>
        <taxon>Metazoa</taxon>
        <taxon>Echinodermata</taxon>
        <taxon>Eleutherozoa</taxon>
        <taxon>Echinozoa</taxon>
        <taxon>Echinoidea</taxon>
        <taxon>Euechinoidea</taxon>
        <taxon>Echinacea</taxon>
        <taxon>Camarodonta</taxon>
        <taxon>Echinidea</taxon>
        <taxon>Strongylocentrotidae</taxon>
        <taxon>Strongylocentrotus</taxon>
    </lineage>
</organism>
<dbReference type="Gene3D" id="3.40.50.2300">
    <property type="match status" value="1"/>
</dbReference>
<dbReference type="InterPro" id="IPR001828">
    <property type="entry name" value="ANF_lig-bd_rcpt"/>
</dbReference>
<dbReference type="InterPro" id="IPR050726">
    <property type="entry name" value="mGluR"/>
</dbReference>
<keyword evidence="4" id="KW-0472">Membrane</keyword>
<comment type="subcellular location">
    <subcellularLocation>
        <location evidence="1">Membrane</location>
        <topology evidence="1">Multi-pass membrane protein</topology>
    </subcellularLocation>
</comment>
<keyword evidence="6" id="KW-0325">Glycoprotein</keyword>
<evidence type="ECO:0000256" key="1">
    <source>
        <dbReference type="ARBA" id="ARBA00004141"/>
    </source>
</evidence>
<dbReference type="AlphaFoldDB" id="A0A7M7MZX1"/>
<dbReference type="GO" id="GO:0004930">
    <property type="term" value="F:G protein-coupled receptor activity"/>
    <property type="evidence" value="ECO:0007669"/>
    <property type="project" value="InterPro"/>
</dbReference>
<dbReference type="EnsemblMetazoa" id="XM_030973051">
    <property type="protein sequence ID" value="XP_030828911"/>
    <property type="gene ID" value="LOC115919392"/>
</dbReference>
<dbReference type="PRINTS" id="PR00248">
    <property type="entry name" value="GPCRMGR"/>
</dbReference>
<dbReference type="InterPro" id="IPR028082">
    <property type="entry name" value="Peripla_BP_I"/>
</dbReference>
<keyword evidence="7" id="KW-0732">Signal</keyword>
<reference evidence="9" key="2">
    <citation type="submission" date="2021-01" db="UniProtKB">
        <authorList>
            <consortium name="EnsemblMetazoa"/>
        </authorList>
    </citation>
    <scope>IDENTIFICATION</scope>
</reference>
<evidence type="ECO:0000256" key="4">
    <source>
        <dbReference type="ARBA" id="ARBA00023136"/>
    </source>
</evidence>
<dbReference type="InterPro" id="IPR000337">
    <property type="entry name" value="GPCR_3"/>
</dbReference>
<name>A0A7M7MZX1_STRPU</name>
<keyword evidence="5" id="KW-0675">Receptor</keyword>
<sequence>MARNLVNLLMVVGMCGSLVLKSSFGQLLTTPVPDDVRVKLCGLFSIHFRVDIDDMSWTEGPARERCDGYHMLSYLRARAMTYAIDEINHNTDILNHIQLDYDIRDICNWKSSALRAASQCLGLEYDEEAITLNSDPAITNHSALLFIGPDTSESAETVADYAQNFGVPVISYSATSALLSDRTKYRTFFRTVPSDIHQAAAVAELIASEGWNWVGLIA</sequence>
<keyword evidence="3" id="KW-1133">Transmembrane helix</keyword>
<evidence type="ECO:0000256" key="3">
    <source>
        <dbReference type="ARBA" id="ARBA00022989"/>
    </source>
</evidence>
<evidence type="ECO:0000256" key="6">
    <source>
        <dbReference type="ARBA" id="ARBA00023180"/>
    </source>
</evidence>
<dbReference type="PANTHER" id="PTHR24060">
    <property type="entry name" value="METABOTROPIC GLUTAMATE RECEPTOR"/>
    <property type="match status" value="1"/>
</dbReference>
<evidence type="ECO:0000313" key="9">
    <source>
        <dbReference type="EnsemblMetazoa" id="XP_030828911"/>
    </source>
</evidence>
<keyword evidence="10" id="KW-1185">Reference proteome</keyword>
<proteinExistence type="predicted"/>
<protein>
    <recommendedName>
        <fullName evidence="8">Receptor ligand binding region domain-containing protein</fullName>
    </recommendedName>
</protein>
<dbReference type="OMA" id="WTEGPAR"/>
<keyword evidence="2" id="KW-0812">Transmembrane</keyword>
<dbReference type="SUPFAM" id="SSF53822">
    <property type="entry name" value="Periplasmic binding protein-like I"/>
    <property type="match status" value="1"/>
</dbReference>
<dbReference type="KEGG" id="spu:115919392"/>
<dbReference type="Pfam" id="PF01094">
    <property type="entry name" value="ANF_receptor"/>
    <property type="match status" value="1"/>
</dbReference>
<evidence type="ECO:0000256" key="5">
    <source>
        <dbReference type="ARBA" id="ARBA00023170"/>
    </source>
</evidence>
<feature type="signal peptide" evidence="7">
    <location>
        <begin position="1"/>
        <end position="25"/>
    </location>
</feature>
<dbReference type="Proteomes" id="UP000007110">
    <property type="component" value="Unassembled WGS sequence"/>
</dbReference>
<reference evidence="10" key="1">
    <citation type="submission" date="2015-02" db="EMBL/GenBank/DDBJ databases">
        <title>Genome sequencing for Strongylocentrotus purpuratus.</title>
        <authorList>
            <person name="Murali S."/>
            <person name="Liu Y."/>
            <person name="Vee V."/>
            <person name="English A."/>
            <person name="Wang M."/>
            <person name="Skinner E."/>
            <person name="Han Y."/>
            <person name="Muzny D.M."/>
            <person name="Worley K.C."/>
            <person name="Gibbs R.A."/>
        </authorList>
    </citation>
    <scope>NUCLEOTIDE SEQUENCE</scope>
</reference>
<feature type="chain" id="PRO_5029575353" description="Receptor ligand binding region domain-containing protein" evidence="7">
    <location>
        <begin position="26"/>
        <end position="218"/>
    </location>
</feature>